<name>A0A0F9HNS3_9ZZZZ</name>
<organism evidence="1">
    <name type="scientific">marine sediment metagenome</name>
    <dbReference type="NCBI Taxonomy" id="412755"/>
    <lineage>
        <taxon>unclassified sequences</taxon>
        <taxon>metagenomes</taxon>
        <taxon>ecological metagenomes</taxon>
    </lineage>
</organism>
<evidence type="ECO:0000313" key="1">
    <source>
        <dbReference type="EMBL" id="KKL83320.1"/>
    </source>
</evidence>
<dbReference type="SUPFAM" id="SSF47413">
    <property type="entry name" value="lambda repressor-like DNA-binding domains"/>
    <property type="match status" value="1"/>
</dbReference>
<dbReference type="InterPro" id="IPR010982">
    <property type="entry name" value="Lambda_DNA-bd_dom_sf"/>
</dbReference>
<evidence type="ECO:0008006" key="2">
    <source>
        <dbReference type="Google" id="ProtNLM"/>
    </source>
</evidence>
<sequence length="59" mass="7157">METASKIINKLIEEHNYSKWRISKLVGVSWQTVHSWHRDFFQPNTKHLEDLMKLFNNTE</sequence>
<comment type="caution">
    <text evidence="1">The sequence shown here is derived from an EMBL/GenBank/DDBJ whole genome shotgun (WGS) entry which is preliminary data.</text>
</comment>
<proteinExistence type="predicted"/>
<dbReference type="Gene3D" id="1.10.260.40">
    <property type="entry name" value="lambda repressor-like DNA-binding domains"/>
    <property type="match status" value="1"/>
</dbReference>
<dbReference type="AlphaFoldDB" id="A0A0F9HNS3"/>
<gene>
    <name evidence="1" type="ORF">LCGC14_1975900</name>
</gene>
<reference evidence="1" key="1">
    <citation type="journal article" date="2015" name="Nature">
        <title>Complex archaea that bridge the gap between prokaryotes and eukaryotes.</title>
        <authorList>
            <person name="Spang A."/>
            <person name="Saw J.H."/>
            <person name="Jorgensen S.L."/>
            <person name="Zaremba-Niedzwiedzka K."/>
            <person name="Martijn J."/>
            <person name="Lind A.E."/>
            <person name="van Eijk R."/>
            <person name="Schleper C."/>
            <person name="Guy L."/>
            <person name="Ettema T.J."/>
        </authorList>
    </citation>
    <scope>NUCLEOTIDE SEQUENCE</scope>
</reference>
<dbReference type="EMBL" id="LAZR01022013">
    <property type="protein sequence ID" value="KKL83320.1"/>
    <property type="molecule type" value="Genomic_DNA"/>
</dbReference>
<dbReference type="GO" id="GO:0003677">
    <property type="term" value="F:DNA binding"/>
    <property type="evidence" value="ECO:0007669"/>
    <property type="project" value="InterPro"/>
</dbReference>
<accession>A0A0F9HNS3</accession>
<protein>
    <recommendedName>
        <fullName evidence="2">HTH cro/C1-type domain-containing protein</fullName>
    </recommendedName>
</protein>